<dbReference type="PANTHER" id="PTHR10848">
    <property type="entry name" value="MEIOTIC RECOMBINATION PROTEIN SPO11"/>
    <property type="match status" value="1"/>
</dbReference>
<dbReference type="PROSITE" id="PS52041">
    <property type="entry name" value="TOPO_IIB"/>
    <property type="match status" value="1"/>
</dbReference>
<dbReference type="GO" id="GO:0003677">
    <property type="term" value="F:DNA binding"/>
    <property type="evidence" value="ECO:0007669"/>
    <property type="project" value="UniProtKB-UniRule"/>
</dbReference>
<keyword evidence="6" id="KW-1185">Reference proteome</keyword>
<dbReference type="GO" id="GO:0042138">
    <property type="term" value="P:meiotic DNA double-strand break formation"/>
    <property type="evidence" value="ECO:0007669"/>
    <property type="project" value="TreeGrafter"/>
</dbReference>
<organism evidence="5 6">
    <name type="scientific">Colletotrichum kahawae</name>
    <name type="common">Coffee berry disease fungus</name>
    <dbReference type="NCBI Taxonomy" id="34407"/>
    <lineage>
        <taxon>Eukaryota</taxon>
        <taxon>Fungi</taxon>
        <taxon>Dikarya</taxon>
        <taxon>Ascomycota</taxon>
        <taxon>Pezizomycotina</taxon>
        <taxon>Sordariomycetes</taxon>
        <taxon>Hypocreomycetidae</taxon>
        <taxon>Glomerellales</taxon>
        <taxon>Glomerellaceae</taxon>
        <taxon>Colletotrichum</taxon>
        <taxon>Colletotrichum gloeosporioides species complex</taxon>
    </lineage>
</organism>
<evidence type="ECO:0000256" key="2">
    <source>
        <dbReference type="PROSITE-ProRule" id="PRU01385"/>
    </source>
</evidence>
<protein>
    <submittedName>
        <fullName evidence="5">Type IIB DNA topoisomerase</fullName>
    </submittedName>
</protein>
<keyword evidence="1" id="KW-0040">ANK repeat</keyword>
<dbReference type="Pfam" id="PF04406">
    <property type="entry name" value="TP6A_N"/>
    <property type="match status" value="1"/>
</dbReference>
<evidence type="ECO:0000256" key="3">
    <source>
        <dbReference type="SAM" id="MobiDB-lite"/>
    </source>
</evidence>
<dbReference type="GO" id="GO:0000706">
    <property type="term" value="P:meiotic DNA double-strand break processing"/>
    <property type="evidence" value="ECO:0007669"/>
    <property type="project" value="TreeGrafter"/>
</dbReference>
<feature type="domain" description="Spo11/DNA topoisomerase VI subunit A N-terminal" evidence="4">
    <location>
        <begin position="136"/>
        <end position="194"/>
    </location>
</feature>
<keyword evidence="2" id="KW-0413">Isomerase</keyword>
<dbReference type="AlphaFoldDB" id="A0AAD9Y948"/>
<keyword evidence="2" id="KW-0238">DNA-binding</keyword>
<dbReference type="InterPro" id="IPR002815">
    <property type="entry name" value="Spo11/TopoVI_A"/>
</dbReference>
<comment type="catalytic activity">
    <reaction evidence="2">
        <text>ATP-dependent breakage, passage and rejoining of double-stranded DNA.</text>
        <dbReference type="EC" id="5.6.2.2"/>
    </reaction>
</comment>
<feature type="compositionally biased region" description="Basic and acidic residues" evidence="3">
    <location>
        <begin position="657"/>
        <end position="671"/>
    </location>
</feature>
<gene>
    <name evidence="5" type="ORF">CKAH01_06152</name>
</gene>
<dbReference type="GO" id="GO:0003918">
    <property type="term" value="F:DNA topoisomerase type II (double strand cut, ATP-hydrolyzing) activity"/>
    <property type="evidence" value="ECO:0007669"/>
    <property type="project" value="UniProtKB-UniRule"/>
</dbReference>
<dbReference type="Pfam" id="PF12796">
    <property type="entry name" value="Ank_2"/>
    <property type="match status" value="1"/>
</dbReference>
<dbReference type="SUPFAM" id="SSF56726">
    <property type="entry name" value="DNA topoisomerase IV, alpha subunit"/>
    <property type="match status" value="1"/>
</dbReference>
<dbReference type="InterPro" id="IPR013049">
    <property type="entry name" value="Spo11/TopoVI_A_N"/>
</dbReference>
<dbReference type="InterPro" id="IPR036078">
    <property type="entry name" value="Spo11/TopoVI_A_sf"/>
</dbReference>
<reference evidence="5" key="1">
    <citation type="submission" date="2023-02" db="EMBL/GenBank/DDBJ databases">
        <title>Colletotrichum kahawae CIFC_Que2 genome sequencing and assembly.</title>
        <authorList>
            <person name="Baroncelli R."/>
        </authorList>
    </citation>
    <scope>NUCLEOTIDE SEQUENCE</scope>
    <source>
        <strain evidence="5">CIFC_Que2</strain>
    </source>
</reference>
<dbReference type="Gene3D" id="3.40.1360.10">
    <property type="match status" value="1"/>
</dbReference>
<evidence type="ECO:0000256" key="1">
    <source>
        <dbReference type="PROSITE-ProRule" id="PRU00023"/>
    </source>
</evidence>
<comment type="caution">
    <text evidence="5">The sequence shown here is derived from an EMBL/GenBank/DDBJ whole genome shotgun (WGS) entry which is preliminary data.</text>
</comment>
<feature type="region of interest" description="Disordered" evidence="3">
    <location>
        <begin position="92"/>
        <end position="120"/>
    </location>
</feature>
<sequence length="671" mass="73185">MTVWRPPPTLREVIEALLGSVSGHWKMDNATLHMNGRRGRLTRQPAHQSSPIVDIPDPDPDKNVVGIAIAKLQEILVSVNKSLDNKEVLRIPYKSRPGSRRSPPSAARATRSRSAPSVLQFPGRTENESIKFSIRTQVLKIIHLSHSSLLSGNPVTKRNIFYQCSDLFKTQAIVDGLVDDISYTLGIGRDDLNIVSLPPPMPSIVLHSSQVASAKGLLAGPITLHMRDSSSVSASASDTVRFIPVMGRGPSNESQGVTIPTTRNISRIDFQSAEWVLVIEKDASSYEIPDQDGMLTSAGHLPNSGCCTLLGHVICRAWYSHHGHSHEVGVTVPSMQWLGIKSGDLVGRRDLVDDDAAHTEVPDPTFSRRQQYESNFEATDALKERDRKIAKTLLGNIPGDLDEYNIECRRELQIMLFLNVKAEIQAVDDAGRGDGNAQCRVRTTIYAPCFHPPSLKNFYFTSQDSLRDARSPDPGKSQSKMAPKLSEEEIDDLIYFSRAGELADLQETLKALSEREAASVGEVITAAKDEGKNTCLHMTAGNGHIDIVKALIEAFEPRPAEEKKAYVDAANEFGNTGLHWACLGGHLEVVKLLVDNGASPAIANDKDQIPLDSALFNGKREVADWFLAQSGGLESGNQEGLEGAAATVEIEDDGEEEKVKGSEKGESTKTT</sequence>
<feature type="region of interest" description="Disordered" evidence="3">
    <location>
        <begin position="633"/>
        <end position="671"/>
    </location>
</feature>
<dbReference type="Gene3D" id="1.10.10.10">
    <property type="entry name" value="Winged helix-like DNA-binding domain superfamily/Winged helix DNA-binding domain"/>
    <property type="match status" value="1"/>
</dbReference>
<name>A0AAD9Y948_COLKA</name>
<dbReference type="SMART" id="SM00248">
    <property type="entry name" value="ANK"/>
    <property type="match status" value="3"/>
</dbReference>
<dbReference type="SUPFAM" id="SSF48403">
    <property type="entry name" value="Ankyrin repeat"/>
    <property type="match status" value="1"/>
</dbReference>
<dbReference type="GO" id="GO:0005524">
    <property type="term" value="F:ATP binding"/>
    <property type="evidence" value="ECO:0007669"/>
    <property type="project" value="InterPro"/>
</dbReference>
<dbReference type="Proteomes" id="UP001281614">
    <property type="component" value="Unassembled WGS sequence"/>
</dbReference>
<dbReference type="InterPro" id="IPR002110">
    <property type="entry name" value="Ankyrin_rpt"/>
</dbReference>
<dbReference type="Gene3D" id="1.25.40.20">
    <property type="entry name" value="Ankyrin repeat-containing domain"/>
    <property type="match status" value="1"/>
</dbReference>
<dbReference type="PANTHER" id="PTHR10848:SF0">
    <property type="entry name" value="MEIOTIC RECOMBINATION PROTEIN SPO11"/>
    <property type="match status" value="1"/>
</dbReference>
<feature type="active site" description="O-(5'-phospho-DNA)-tyrosine intermediate" evidence="2">
    <location>
        <position position="162"/>
    </location>
</feature>
<dbReference type="GO" id="GO:0000228">
    <property type="term" value="C:nuclear chromosome"/>
    <property type="evidence" value="ECO:0007669"/>
    <property type="project" value="TreeGrafter"/>
</dbReference>
<feature type="compositionally biased region" description="Low complexity" evidence="3">
    <location>
        <begin position="100"/>
        <end position="117"/>
    </location>
</feature>
<dbReference type="EMBL" id="VYYT01000245">
    <property type="protein sequence ID" value="KAK2752911.1"/>
    <property type="molecule type" value="Genomic_DNA"/>
</dbReference>
<evidence type="ECO:0000259" key="4">
    <source>
        <dbReference type="Pfam" id="PF04406"/>
    </source>
</evidence>
<keyword evidence="2" id="KW-0799">Topoisomerase</keyword>
<feature type="repeat" description="ANK" evidence="1">
    <location>
        <begin position="573"/>
        <end position="605"/>
    </location>
</feature>
<evidence type="ECO:0000313" key="6">
    <source>
        <dbReference type="Proteomes" id="UP001281614"/>
    </source>
</evidence>
<proteinExistence type="inferred from homology"/>
<dbReference type="InterPro" id="IPR036388">
    <property type="entry name" value="WH-like_DNA-bd_sf"/>
</dbReference>
<dbReference type="GO" id="GO:0007131">
    <property type="term" value="P:reciprocal meiotic recombination"/>
    <property type="evidence" value="ECO:0007669"/>
    <property type="project" value="TreeGrafter"/>
</dbReference>
<dbReference type="InterPro" id="IPR036770">
    <property type="entry name" value="Ankyrin_rpt-contain_sf"/>
</dbReference>
<accession>A0AAD9Y948</accession>
<evidence type="ECO:0000313" key="5">
    <source>
        <dbReference type="EMBL" id="KAK2752911.1"/>
    </source>
</evidence>
<dbReference type="PROSITE" id="PS50088">
    <property type="entry name" value="ANK_REPEAT"/>
    <property type="match status" value="1"/>
</dbReference>
<comment type="similarity">
    <text evidence="2">Belongs to the TOP6A family.</text>
</comment>
<dbReference type="PROSITE" id="PS50297">
    <property type="entry name" value="ANK_REP_REGION"/>
    <property type="match status" value="1"/>
</dbReference>